<evidence type="ECO:0000313" key="1">
    <source>
        <dbReference type="EMBL" id="OHE96954.1"/>
    </source>
</evidence>
<dbReference type="RefSeq" id="XP_022474110.1">
    <property type="nucleotide sequence ID" value="XM_022619374.1"/>
</dbReference>
<proteinExistence type="predicted"/>
<dbReference type="EMBL" id="MJBS01000063">
    <property type="protein sequence ID" value="OHE96954.1"/>
    <property type="molecule type" value="Genomic_DNA"/>
</dbReference>
<sequence length="171" mass="17862">MPSQNTPSVTYRGHRQCVGKGSYASHSTVSMCIPSGMDVIAKRRVSPAWLVAATQDSACTGFLPPPSAQSTGSVTAARTVFWLCAATRTASRGSVAASVGMVGLVSAYSVMHARSASASSGGPRRHGKNMNPTPTACLCCNNLSFGLYTGELTLFGWTDLTTRSARGLNRL</sequence>
<reference evidence="1 2" key="1">
    <citation type="submission" date="2016-09" db="EMBL/GenBank/DDBJ databases">
        <authorList>
            <person name="Capua I."/>
            <person name="De Benedictis P."/>
            <person name="Joannis T."/>
            <person name="Lombin L.H."/>
            <person name="Cattoli G."/>
        </authorList>
    </citation>
    <scope>NUCLEOTIDE SEQUENCE [LARGE SCALE GENOMIC DNA]</scope>
    <source>
        <strain evidence="1 2">IMI 309357</strain>
    </source>
</reference>
<accession>A0A1G4B6D0</accession>
<keyword evidence="2" id="KW-1185">Reference proteome</keyword>
<dbReference type="Proteomes" id="UP000176998">
    <property type="component" value="Unassembled WGS sequence"/>
</dbReference>
<comment type="caution">
    <text evidence="1">The sequence shown here is derived from an EMBL/GenBank/DDBJ whole genome shotgun (WGS) entry which is preliminary data.</text>
</comment>
<dbReference type="GeneID" id="34560884"/>
<name>A0A1G4B6D0_9PEZI</name>
<protein>
    <submittedName>
        <fullName evidence="1">Uncharacterized protein</fullName>
    </submittedName>
</protein>
<dbReference type="AlphaFoldDB" id="A0A1G4B6D0"/>
<gene>
    <name evidence="1" type="ORF">CORC01_07739</name>
</gene>
<evidence type="ECO:0000313" key="2">
    <source>
        <dbReference type="Proteomes" id="UP000176998"/>
    </source>
</evidence>
<organism evidence="1 2">
    <name type="scientific">Colletotrichum orchidophilum</name>
    <dbReference type="NCBI Taxonomy" id="1209926"/>
    <lineage>
        <taxon>Eukaryota</taxon>
        <taxon>Fungi</taxon>
        <taxon>Dikarya</taxon>
        <taxon>Ascomycota</taxon>
        <taxon>Pezizomycotina</taxon>
        <taxon>Sordariomycetes</taxon>
        <taxon>Hypocreomycetidae</taxon>
        <taxon>Glomerellales</taxon>
        <taxon>Glomerellaceae</taxon>
        <taxon>Colletotrichum</taxon>
    </lineage>
</organism>